<name>A0ACB9HSP3_9ASTR</name>
<reference evidence="2" key="1">
    <citation type="journal article" date="2022" name="Mol. Ecol. Resour.">
        <title>The genomes of chicory, endive, great burdock and yacon provide insights into Asteraceae palaeo-polyploidization history and plant inulin production.</title>
        <authorList>
            <person name="Fan W."/>
            <person name="Wang S."/>
            <person name="Wang H."/>
            <person name="Wang A."/>
            <person name="Jiang F."/>
            <person name="Liu H."/>
            <person name="Zhao H."/>
            <person name="Xu D."/>
            <person name="Zhang Y."/>
        </authorList>
    </citation>
    <scope>NUCLEOTIDE SEQUENCE [LARGE SCALE GENOMIC DNA]</scope>
    <source>
        <strain evidence="2">cv. Yunnan</strain>
    </source>
</reference>
<evidence type="ECO:0000313" key="1">
    <source>
        <dbReference type="EMBL" id="KAI3798463.1"/>
    </source>
</evidence>
<accession>A0ACB9HSP3</accession>
<protein>
    <submittedName>
        <fullName evidence="1">Uncharacterized protein</fullName>
    </submittedName>
</protein>
<dbReference type="EMBL" id="CM042028">
    <property type="protein sequence ID" value="KAI3798463.1"/>
    <property type="molecule type" value="Genomic_DNA"/>
</dbReference>
<proteinExistence type="predicted"/>
<comment type="caution">
    <text evidence="1">The sequence shown here is derived from an EMBL/GenBank/DDBJ whole genome shotgun (WGS) entry which is preliminary data.</text>
</comment>
<gene>
    <name evidence="1" type="ORF">L1987_33740</name>
</gene>
<keyword evidence="2" id="KW-1185">Reference proteome</keyword>
<sequence length="104" mass="11873">MIIIFIDFVMNRKLKLDYVEIVYVRIQDLLVQADIEYLHIESPFRGKASKDIRESVIACAQISLVGSSTLPNRVSSSRNKTESILNQIPSIILFTDLAYDNLKL</sequence>
<organism evidence="1 2">
    <name type="scientific">Smallanthus sonchifolius</name>
    <dbReference type="NCBI Taxonomy" id="185202"/>
    <lineage>
        <taxon>Eukaryota</taxon>
        <taxon>Viridiplantae</taxon>
        <taxon>Streptophyta</taxon>
        <taxon>Embryophyta</taxon>
        <taxon>Tracheophyta</taxon>
        <taxon>Spermatophyta</taxon>
        <taxon>Magnoliopsida</taxon>
        <taxon>eudicotyledons</taxon>
        <taxon>Gunneridae</taxon>
        <taxon>Pentapetalae</taxon>
        <taxon>asterids</taxon>
        <taxon>campanulids</taxon>
        <taxon>Asterales</taxon>
        <taxon>Asteraceae</taxon>
        <taxon>Asteroideae</taxon>
        <taxon>Heliantheae alliance</taxon>
        <taxon>Millerieae</taxon>
        <taxon>Smallanthus</taxon>
    </lineage>
</organism>
<reference evidence="1 2" key="2">
    <citation type="journal article" date="2022" name="Mol. Ecol. Resour.">
        <title>The genomes of chicory, endive, great burdock and yacon provide insights into Asteraceae paleo-polyploidization history and plant inulin production.</title>
        <authorList>
            <person name="Fan W."/>
            <person name="Wang S."/>
            <person name="Wang H."/>
            <person name="Wang A."/>
            <person name="Jiang F."/>
            <person name="Liu H."/>
            <person name="Zhao H."/>
            <person name="Xu D."/>
            <person name="Zhang Y."/>
        </authorList>
    </citation>
    <scope>NUCLEOTIDE SEQUENCE [LARGE SCALE GENOMIC DNA]</scope>
    <source>
        <strain evidence="2">cv. Yunnan</strain>
        <tissue evidence="1">Leaves</tissue>
    </source>
</reference>
<dbReference type="Proteomes" id="UP001056120">
    <property type="component" value="Linkage Group LG11"/>
</dbReference>
<evidence type="ECO:0000313" key="2">
    <source>
        <dbReference type="Proteomes" id="UP001056120"/>
    </source>
</evidence>